<evidence type="ECO:0000259" key="4">
    <source>
        <dbReference type="Pfam" id="PF17815"/>
    </source>
</evidence>
<evidence type="ECO:0000313" key="5">
    <source>
        <dbReference type="EMBL" id="MDN5063414.1"/>
    </source>
</evidence>
<dbReference type="InterPro" id="IPR041517">
    <property type="entry name" value="DEGP_PDZ"/>
</dbReference>
<sequence length="463" mass="53065">MKKYIFIILFNIYSYASTIPTTSIVKIFTSASIPNYEFPWQGNKKEDFTGSGVIIKDNQILTSAHVVGYGKFIEIQKENDNKKYIAKIKYISNQVDLAILEVIDKEFFKNTKALKLSTNVKYRDNVTVIGYPIGGDSISTTNGVISRIEYKKYLWSKENFLAIQIDAAINSGNSGGAAIDKNGDIIGIVIQGLKKADNIGYIVPSIVINNFLEDTKDNKIDGFSFTETKFSTLENQYQQEFYGTKNGILVIDTDIKDTELKENDVLLAINGKKIFSDGNINSQYGKTNFNLELHTKQIGDIVKLKILRDKNIIEVDYKVKYSKKIIPKEFDISSRYFIFGGFVFVPFSLNAIYEYGIDSDVMNHLYIKKKKDEYKAELVFLQPTIFSHKINRGYKALGNFVEKINGINIVNFKHFIEFIDSTKDEYIQIEFQNKEKIILKTKEAKDSFEEIKNIYDLKNDRKI</sequence>
<dbReference type="PANTHER" id="PTHR45980:SF9">
    <property type="entry name" value="PROTEASE DO-LIKE 10, MITOCHONDRIAL-RELATED"/>
    <property type="match status" value="1"/>
</dbReference>
<keyword evidence="1" id="KW-0645">Protease</keyword>
<name>A0AAW7PR59_9BACT</name>
<dbReference type="AlphaFoldDB" id="A0AAW7PR59"/>
<dbReference type="InterPro" id="IPR001940">
    <property type="entry name" value="Peptidase_S1C"/>
</dbReference>
<keyword evidence="2" id="KW-0378">Hydrolase</keyword>
<dbReference type="InterPro" id="IPR046449">
    <property type="entry name" value="DEGP_PDZ_sf"/>
</dbReference>
<dbReference type="SUPFAM" id="SSF50494">
    <property type="entry name" value="Trypsin-like serine proteases"/>
    <property type="match status" value="1"/>
</dbReference>
<evidence type="ECO:0000256" key="2">
    <source>
        <dbReference type="ARBA" id="ARBA00022801"/>
    </source>
</evidence>
<dbReference type="Gene3D" id="3.20.190.20">
    <property type="match status" value="1"/>
</dbReference>
<dbReference type="Pfam" id="PF13365">
    <property type="entry name" value="Trypsin_2"/>
    <property type="match status" value="1"/>
</dbReference>
<comment type="caution">
    <text evidence="5">The sequence shown here is derived from an EMBL/GenBank/DDBJ whole genome shotgun (WGS) entry which is preliminary data.</text>
</comment>
<dbReference type="PANTHER" id="PTHR45980">
    <property type="match status" value="1"/>
</dbReference>
<dbReference type="Gene3D" id="2.40.10.10">
    <property type="entry name" value="Trypsin-like serine proteases"/>
    <property type="match status" value="2"/>
</dbReference>
<proteinExistence type="predicted"/>
<dbReference type="Gene3D" id="2.30.42.10">
    <property type="match status" value="1"/>
</dbReference>
<dbReference type="InterPro" id="IPR043504">
    <property type="entry name" value="Peptidase_S1_PA_chymotrypsin"/>
</dbReference>
<evidence type="ECO:0000256" key="1">
    <source>
        <dbReference type="ARBA" id="ARBA00022670"/>
    </source>
</evidence>
<dbReference type="InterPro" id="IPR009003">
    <property type="entry name" value="Peptidase_S1_PA"/>
</dbReference>
<dbReference type="GO" id="GO:0006508">
    <property type="term" value="P:proteolysis"/>
    <property type="evidence" value="ECO:0007669"/>
    <property type="project" value="UniProtKB-KW"/>
</dbReference>
<dbReference type="GO" id="GO:0004252">
    <property type="term" value="F:serine-type endopeptidase activity"/>
    <property type="evidence" value="ECO:0007669"/>
    <property type="project" value="InterPro"/>
</dbReference>
<gene>
    <name evidence="5" type="ORF">O8C91_04295</name>
</gene>
<reference evidence="5" key="2">
    <citation type="journal article" date="2023" name="Microorganisms">
        <title>Genomic Characterization of Arcobacter butzleri Strains Isolated from Various Sources in Lithuania.</title>
        <authorList>
            <person name="Uljanovas D."/>
            <person name="Golz G."/>
            <person name="Fleischmann S."/>
            <person name="Kudirkiene E."/>
            <person name="Kasetiene N."/>
            <person name="Grineviciene A."/>
            <person name="Tamuleviciene E."/>
            <person name="Aksomaitiene J."/>
            <person name="Alter T."/>
            <person name="Malakauskas M."/>
        </authorList>
    </citation>
    <scope>NUCLEOTIDE SEQUENCE</scope>
    <source>
        <strain evidence="5">RCM39</strain>
    </source>
</reference>
<protein>
    <submittedName>
        <fullName evidence="5">Trypsin-like peptidase domain-containing protein</fullName>
    </submittedName>
</protein>
<dbReference type="SUPFAM" id="SSF50156">
    <property type="entry name" value="PDZ domain-like"/>
    <property type="match status" value="1"/>
</dbReference>
<dbReference type="RefSeq" id="WP_284094611.1">
    <property type="nucleotide sequence ID" value="NZ_JAPZDB010000005.1"/>
</dbReference>
<feature type="domain" description="Protease Do-like PDZ" evidence="4">
    <location>
        <begin position="328"/>
        <end position="461"/>
    </location>
</feature>
<keyword evidence="3" id="KW-0720">Serine protease</keyword>
<dbReference type="InterPro" id="IPR036034">
    <property type="entry name" value="PDZ_sf"/>
</dbReference>
<dbReference type="Proteomes" id="UP001171529">
    <property type="component" value="Unassembled WGS sequence"/>
</dbReference>
<accession>A0AAW7PR59</accession>
<dbReference type="EMBL" id="JAPZDC010000002">
    <property type="protein sequence ID" value="MDN5063414.1"/>
    <property type="molecule type" value="Genomic_DNA"/>
</dbReference>
<organism evidence="5 6">
    <name type="scientific">Aliarcobacter butzleri</name>
    <dbReference type="NCBI Taxonomy" id="28197"/>
    <lineage>
        <taxon>Bacteria</taxon>
        <taxon>Pseudomonadati</taxon>
        <taxon>Campylobacterota</taxon>
        <taxon>Epsilonproteobacteria</taxon>
        <taxon>Campylobacterales</taxon>
        <taxon>Arcobacteraceae</taxon>
        <taxon>Aliarcobacter</taxon>
    </lineage>
</organism>
<evidence type="ECO:0000256" key="3">
    <source>
        <dbReference type="ARBA" id="ARBA00022825"/>
    </source>
</evidence>
<dbReference type="PRINTS" id="PR00834">
    <property type="entry name" value="PROTEASES2C"/>
</dbReference>
<evidence type="ECO:0000313" key="6">
    <source>
        <dbReference type="Proteomes" id="UP001171529"/>
    </source>
</evidence>
<reference evidence="5" key="1">
    <citation type="submission" date="2022-12" db="EMBL/GenBank/DDBJ databases">
        <authorList>
            <person name="Uljanovas D."/>
        </authorList>
    </citation>
    <scope>NUCLEOTIDE SEQUENCE</scope>
    <source>
        <strain evidence="5">RCM39</strain>
    </source>
</reference>
<dbReference type="Pfam" id="PF17815">
    <property type="entry name" value="PDZ_3"/>
    <property type="match status" value="1"/>
</dbReference>